<comment type="caution">
    <text evidence="1">The sequence shown here is derived from an EMBL/GenBank/DDBJ whole genome shotgun (WGS) entry which is preliminary data.</text>
</comment>
<accession>A0A4Q9JX91</accession>
<keyword evidence="2" id="KW-1185">Reference proteome</keyword>
<organism evidence="1 2">
    <name type="scientific">Campylobacter novaezeelandiae</name>
    <dbReference type="NCBI Taxonomy" id="2267891"/>
    <lineage>
        <taxon>Bacteria</taxon>
        <taxon>Pseudomonadati</taxon>
        <taxon>Campylobacterota</taxon>
        <taxon>Epsilonproteobacteria</taxon>
        <taxon>Campylobacterales</taxon>
        <taxon>Campylobacteraceae</taxon>
        <taxon>Campylobacter</taxon>
    </lineage>
</organism>
<protein>
    <submittedName>
        <fullName evidence="1">DUF2972 domain-containing protein</fullName>
    </submittedName>
</protein>
<dbReference type="AlphaFoldDB" id="A0A4Q9JX91"/>
<dbReference type="RefSeq" id="WP_131186327.1">
    <property type="nucleotide sequence ID" value="NZ_QPGR01000001.1"/>
</dbReference>
<dbReference type="InterPro" id="IPR021353">
    <property type="entry name" value="DUF2972"/>
</dbReference>
<dbReference type="Proteomes" id="UP000292583">
    <property type="component" value="Unassembled WGS sequence"/>
</dbReference>
<dbReference type="OrthoDB" id="5329998at2"/>
<gene>
    <name evidence="1" type="ORF">DU473_00005</name>
</gene>
<dbReference type="Pfam" id="PF11186">
    <property type="entry name" value="DUF2972"/>
    <property type="match status" value="1"/>
</dbReference>
<feature type="non-terminal residue" evidence="1">
    <location>
        <position position="1"/>
    </location>
</feature>
<evidence type="ECO:0000313" key="2">
    <source>
        <dbReference type="Proteomes" id="UP000292583"/>
    </source>
</evidence>
<reference evidence="1 2" key="1">
    <citation type="submission" date="2018-07" db="EMBL/GenBank/DDBJ databases">
        <title>Campylobacter zealandensis sp. nov., isolated from birds and water in New Zealand.</title>
        <authorList>
            <person name="Wilkinson D.A."/>
            <person name="Biggs P.J."/>
            <person name="French N.P."/>
            <person name="Midwinter A.C."/>
        </authorList>
    </citation>
    <scope>NUCLEOTIDE SEQUENCE [LARGE SCALE GENOMIC DNA]</scope>
    <source>
        <strain evidence="1 2">B423b</strain>
    </source>
</reference>
<name>A0A4Q9JX91_9BACT</name>
<sequence length="410" mass="48824">PYPSLLDPNKLKDINEELNYHSIDANLAWELNLPLPDNYEFVWFFNHGSGACALMHFLFLLGNFNTIDYFCGGEGNIRYIKFYNRLLELRGQRNIITINDIAPDWYGGKEKRDKLFFSFIKITPVLFQIRDPMELIKHAYGRKWGSDLAKTREFDLSYNFEDVVKDIQKYSYNLPDTLDGQKSQNFFWRTLKDCFFRFKDYTYLDVSQIKGERTIQTLKNLAQEFKFKEPNKEQEIYLTREMFGGNLYFLLPLTLYANKEDLYKKRKNEILNKSSQSIVIHIQALNHNTDFIDLYQILDIPVTKNLIGIYIHKDDYRKLQNDNEFFKRLSKYLKEFISKLHARIEIEDDLMLKTTDVLEHLRANKKARLSAKSILDEELTYIKQQRPDIVASWKYYQEFEKMCEELDGGS</sequence>
<proteinExistence type="predicted"/>
<evidence type="ECO:0000313" key="1">
    <source>
        <dbReference type="EMBL" id="TBR82261.1"/>
    </source>
</evidence>
<dbReference type="EMBL" id="QPGR01000001">
    <property type="protein sequence ID" value="TBR82261.1"/>
    <property type="molecule type" value="Genomic_DNA"/>
</dbReference>